<keyword evidence="4 5" id="KW-0720">Serine protease</keyword>
<dbReference type="InterPro" id="IPR034176">
    <property type="entry name" value="Peptidases_S8_13"/>
</dbReference>
<dbReference type="PANTHER" id="PTHR43806">
    <property type="entry name" value="PEPTIDASE S8"/>
    <property type="match status" value="1"/>
</dbReference>
<dbReference type="OrthoDB" id="9790784at2"/>
<dbReference type="GO" id="GO:0006508">
    <property type="term" value="P:proteolysis"/>
    <property type="evidence" value="ECO:0007669"/>
    <property type="project" value="UniProtKB-KW"/>
</dbReference>
<dbReference type="PIRSF" id="PIRSF037893">
    <property type="entry name" value="Subtilisin_rel_Maqu_2796"/>
    <property type="match status" value="1"/>
</dbReference>
<evidence type="ECO:0000313" key="10">
    <source>
        <dbReference type="EMBL" id="ODJ86858.1"/>
    </source>
</evidence>
<dbReference type="GO" id="GO:0004252">
    <property type="term" value="F:serine-type endopeptidase activity"/>
    <property type="evidence" value="ECO:0007669"/>
    <property type="project" value="UniProtKB-UniRule"/>
</dbReference>
<protein>
    <submittedName>
        <fullName evidence="10">Extracellular basic protease</fullName>
        <ecNumber evidence="10">3.4.21.-</ecNumber>
    </submittedName>
</protein>
<evidence type="ECO:0000256" key="7">
    <source>
        <dbReference type="SAM" id="MobiDB-lite"/>
    </source>
</evidence>
<sequence length="853" mass="89511">MIRLDKLTILGLSLLVTSFIAACGGGGGGGGDNGGAQSVTVSGSLIIPAFVVTDSDVNDVVTTPVPNHPLTAAQSVPNPVNIGGYVNQPREGFPGHSFNSGDPDDYYLIDMQAGQTLLLNIADLANDEDLDLFLYDINGTLVDASLGVTKFESLLIPADGQYYVNVYAVTGASNYLLSVGLTPQAQLPNGAFRLSDDFLPQQVLVRFNEASVQARIEDPLLAQFQFDTENYGGGVQRLKLKERAGVVASRAVVESQMSDQQRQKLDTLLAIKALQKRSDVDYAEPNYIVRPSATPNDEYYSLQWHYPQINLPQAWDITTGDNSVIVAVIDTGVLLGHPEMNGQLVAGYDFISDAESAGDGDGIDSNPNDEGDAVQEGASSSFHGTHVAGTIAARTNDSRGAAGVAWDSRIMPIRVLGKHGGNTLDLAEGIRYAAGLSNASGTTPLNRADIINMSLGGNADSQTTREAVAAARAEGVIIIAAAGNENTSQLSYPASNPGVVSVSAVDINRNLAFYSNYGSMIDVAAPGGDLRLDLNGDSRPDGVLSAGGDDSSDTLSYQLVFYNGTSMAAPHIAGVAALMKAAYPAMTPAEFDAMLAGGELTSDLGDTGRDDLYGHGLIDAFKAVDAAQQRGGGGVSVDPALSVNPQSLNFSHNLQSTTLFIEQIGGDLGSVQISEDISWLTLQANQVDASGYGSYSVTSDRSGLAAGTYSGTIQINAGSASSSVEVIMQVLDASISGDAGIHYVLLVNNDTDEVMQQFQVDAVGENVNYSFSEVASGDYLIFAGSDMDMDGIICDAGESCGAYATASQPSIITVESNDIIERDFTASYEYQSPSSQSLGIQTRTLLLRRLDTE</sequence>
<dbReference type="SUPFAM" id="SSF89260">
    <property type="entry name" value="Collagen-binding domain"/>
    <property type="match status" value="1"/>
</dbReference>
<feature type="chain" id="PRO_5031203672" evidence="8">
    <location>
        <begin position="22"/>
        <end position="853"/>
    </location>
</feature>
<dbReference type="Proteomes" id="UP000094769">
    <property type="component" value="Unassembled WGS sequence"/>
</dbReference>
<evidence type="ECO:0000256" key="8">
    <source>
        <dbReference type="SAM" id="SignalP"/>
    </source>
</evidence>
<evidence type="ECO:0000256" key="6">
    <source>
        <dbReference type="RuleBase" id="RU003355"/>
    </source>
</evidence>
<dbReference type="InterPro" id="IPR022398">
    <property type="entry name" value="Peptidase_S8_His-AS"/>
</dbReference>
<comment type="similarity">
    <text evidence="1 5 6">Belongs to the peptidase S8 family.</text>
</comment>
<dbReference type="AlphaFoldDB" id="A0A7Z0VJR7"/>
<dbReference type="Pfam" id="PF00082">
    <property type="entry name" value="Peptidase_S8"/>
    <property type="match status" value="1"/>
</dbReference>
<comment type="caution">
    <text evidence="10">The sequence shown here is derived from an EMBL/GenBank/DDBJ whole genome shotgun (WGS) entry which is preliminary data.</text>
</comment>
<dbReference type="PANTHER" id="PTHR43806:SF11">
    <property type="entry name" value="CEREVISIN-RELATED"/>
    <property type="match status" value="1"/>
</dbReference>
<dbReference type="PROSITE" id="PS51892">
    <property type="entry name" value="SUBTILASE"/>
    <property type="match status" value="1"/>
</dbReference>
<dbReference type="InterPro" id="IPR017309">
    <property type="entry name" value="Pept_S8A_subtilisin_proteobac"/>
</dbReference>
<proteinExistence type="inferred from homology"/>
<dbReference type="CDD" id="cd07496">
    <property type="entry name" value="Peptidases_S8_13"/>
    <property type="match status" value="1"/>
</dbReference>
<dbReference type="InterPro" id="IPR023827">
    <property type="entry name" value="Peptidase_S8_Asp-AS"/>
</dbReference>
<feature type="active site" description="Charge relay system" evidence="5">
    <location>
        <position position="383"/>
    </location>
</feature>
<dbReference type="InterPro" id="IPR000209">
    <property type="entry name" value="Peptidase_S8/S53_dom"/>
</dbReference>
<feature type="compositionally biased region" description="Acidic residues" evidence="7">
    <location>
        <begin position="356"/>
        <end position="373"/>
    </location>
</feature>
<feature type="active site" description="Charge relay system" evidence="5">
    <location>
        <position position="330"/>
    </location>
</feature>
<evidence type="ECO:0000256" key="4">
    <source>
        <dbReference type="ARBA" id="ARBA00022825"/>
    </source>
</evidence>
<gene>
    <name evidence="10" type="primary">bprV</name>
    <name evidence="10" type="ORF">CODIS_30030</name>
</gene>
<evidence type="ECO:0000256" key="5">
    <source>
        <dbReference type="PROSITE-ProRule" id="PRU01240"/>
    </source>
</evidence>
<name>A0A7Z0VJR7_9GAMM</name>
<evidence type="ECO:0000313" key="11">
    <source>
        <dbReference type="Proteomes" id="UP000094769"/>
    </source>
</evidence>
<dbReference type="Gene3D" id="3.40.50.200">
    <property type="entry name" value="Peptidase S8/S53 domain"/>
    <property type="match status" value="1"/>
</dbReference>
<feature type="active site" description="Charge relay system" evidence="5">
    <location>
        <position position="566"/>
    </location>
</feature>
<keyword evidence="11" id="KW-1185">Reference proteome</keyword>
<dbReference type="InterPro" id="IPR050131">
    <property type="entry name" value="Peptidase_S8_subtilisin-like"/>
</dbReference>
<keyword evidence="3 5" id="KW-0378">Hydrolase</keyword>
<feature type="domain" description="Peptidase S8/S53" evidence="9">
    <location>
        <begin position="322"/>
        <end position="616"/>
    </location>
</feature>
<dbReference type="PROSITE" id="PS00137">
    <property type="entry name" value="SUBTILASE_HIS"/>
    <property type="match status" value="1"/>
</dbReference>
<evidence type="ECO:0000256" key="2">
    <source>
        <dbReference type="ARBA" id="ARBA00022670"/>
    </source>
</evidence>
<organism evidence="10 11">
    <name type="scientific">Candidatus Thiodiazotropha endolucinida</name>
    <dbReference type="NCBI Taxonomy" id="1655433"/>
    <lineage>
        <taxon>Bacteria</taxon>
        <taxon>Pseudomonadati</taxon>
        <taxon>Pseudomonadota</taxon>
        <taxon>Gammaproteobacteria</taxon>
        <taxon>Chromatiales</taxon>
        <taxon>Sedimenticolaceae</taxon>
        <taxon>Candidatus Thiodiazotropha</taxon>
    </lineage>
</organism>
<dbReference type="InterPro" id="IPR015500">
    <property type="entry name" value="Peptidase_S8_subtilisin-rel"/>
</dbReference>
<dbReference type="PRINTS" id="PR00723">
    <property type="entry name" value="SUBTILISIN"/>
</dbReference>
<evidence type="ECO:0000259" key="9">
    <source>
        <dbReference type="Pfam" id="PF00082"/>
    </source>
</evidence>
<keyword evidence="2 5" id="KW-0645">Protease</keyword>
<dbReference type="PROSITE" id="PS00138">
    <property type="entry name" value="SUBTILASE_SER"/>
    <property type="match status" value="1"/>
</dbReference>
<dbReference type="EMBL" id="MARB01000017">
    <property type="protein sequence ID" value="ODJ86858.1"/>
    <property type="molecule type" value="Genomic_DNA"/>
</dbReference>
<dbReference type="PROSITE" id="PS51257">
    <property type="entry name" value="PROKAR_LIPOPROTEIN"/>
    <property type="match status" value="1"/>
</dbReference>
<dbReference type="InterPro" id="IPR023828">
    <property type="entry name" value="Peptidase_S8_Ser-AS"/>
</dbReference>
<keyword evidence="8" id="KW-0732">Signal</keyword>
<feature type="region of interest" description="Disordered" evidence="7">
    <location>
        <begin position="356"/>
        <end position="380"/>
    </location>
</feature>
<dbReference type="RefSeq" id="WP_069126615.1">
    <property type="nucleotide sequence ID" value="NZ_MARB01000017.1"/>
</dbReference>
<dbReference type="SUPFAM" id="SSF52743">
    <property type="entry name" value="Subtilisin-like"/>
    <property type="match status" value="1"/>
</dbReference>
<dbReference type="PROSITE" id="PS00136">
    <property type="entry name" value="SUBTILASE_ASP"/>
    <property type="match status" value="1"/>
</dbReference>
<evidence type="ECO:0000256" key="1">
    <source>
        <dbReference type="ARBA" id="ARBA00011073"/>
    </source>
</evidence>
<accession>A0A7Z0VJR7</accession>
<dbReference type="InterPro" id="IPR036852">
    <property type="entry name" value="Peptidase_S8/S53_dom_sf"/>
</dbReference>
<dbReference type="Gene3D" id="2.60.120.380">
    <property type="match status" value="1"/>
</dbReference>
<feature type="signal peptide" evidence="8">
    <location>
        <begin position="1"/>
        <end position="21"/>
    </location>
</feature>
<evidence type="ECO:0000256" key="3">
    <source>
        <dbReference type="ARBA" id="ARBA00022801"/>
    </source>
</evidence>
<reference evidence="10 11" key="1">
    <citation type="submission" date="2016-06" db="EMBL/GenBank/DDBJ databases">
        <title>Genome sequence of endosymbiont of Candidatus Endolucinida thiodiazotropha.</title>
        <authorList>
            <person name="Poehlein A."/>
            <person name="Koenig S."/>
            <person name="Heiden S.E."/>
            <person name="Thuermer A."/>
            <person name="Voget S."/>
            <person name="Daniel R."/>
            <person name="Markert S."/>
            <person name="Gros O."/>
            <person name="Schweder T."/>
        </authorList>
    </citation>
    <scope>NUCLEOTIDE SEQUENCE [LARGE SCALE GENOMIC DNA]</scope>
    <source>
        <strain evidence="10 11">COS</strain>
    </source>
</reference>
<dbReference type="EC" id="3.4.21.-" evidence="10"/>